<feature type="transmembrane region" description="Helical" evidence="6">
    <location>
        <begin position="322"/>
        <end position="344"/>
    </location>
</feature>
<dbReference type="GO" id="GO:0005886">
    <property type="term" value="C:plasma membrane"/>
    <property type="evidence" value="ECO:0007669"/>
    <property type="project" value="UniProtKB-SubCell"/>
</dbReference>
<organism evidence="7 8">
    <name type="scientific">Hartmannibacter diazotrophicus</name>
    <dbReference type="NCBI Taxonomy" id="1482074"/>
    <lineage>
        <taxon>Bacteria</taxon>
        <taxon>Pseudomonadati</taxon>
        <taxon>Pseudomonadota</taxon>
        <taxon>Alphaproteobacteria</taxon>
        <taxon>Hyphomicrobiales</taxon>
        <taxon>Pleomorphomonadaceae</taxon>
        <taxon>Hartmannibacter</taxon>
    </lineage>
</organism>
<reference evidence="8" key="1">
    <citation type="submission" date="2017-09" db="EMBL/GenBank/DDBJ databases">
        <title>Genome sequence of Nannocystis excedens DSM 71.</title>
        <authorList>
            <person name="Blom J."/>
        </authorList>
    </citation>
    <scope>NUCLEOTIDE SEQUENCE [LARGE SCALE GENOMIC DNA]</scope>
    <source>
        <strain evidence="8">type strain: E19</strain>
    </source>
</reference>
<dbReference type="RefSeq" id="WP_099557525.1">
    <property type="nucleotide sequence ID" value="NZ_LT960614.1"/>
</dbReference>
<name>A0A2C9DAC1_9HYPH</name>
<dbReference type="InterPro" id="IPR001851">
    <property type="entry name" value="ABC_transp_permease"/>
</dbReference>
<dbReference type="PANTHER" id="PTHR47089">
    <property type="entry name" value="ABC TRANSPORTER, PERMEASE PROTEIN"/>
    <property type="match status" value="1"/>
</dbReference>
<dbReference type="CDD" id="cd06580">
    <property type="entry name" value="TM_PBP1_transp_TpRbsC_like"/>
    <property type="match status" value="1"/>
</dbReference>
<dbReference type="AlphaFoldDB" id="A0A2C9DAC1"/>
<feature type="transmembrane region" description="Helical" evidence="6">
    <location>
        <begin position="12"/>
        <end position="41"/>
    </location>
</feature>
<dbReference type="EMBL" id="LT960614">
    <property type="protein sequence ID" value="SON57237.1"/>
    <property type="molecule type" value="Genomic_DNA"/>
</dbReference>
<evidence type="ECO:0000256" key="4">
    <source>
        <dbReference type="ARBA" id="ARBA00022989"/>
    </source>
</evidence>
<dbReference type="Proteomes" id="UP000223606">
    <property type="component" value="Chromosome 1"/>
</dbReference>
<dbReference type="PANTHER" id="PTHR47089:SF1">
    <property type="entry name" value="GUANOSINE ABC TRANSPORTER PERMEASE PROTEIN NUPP"/>
    <property type="match status" value="1"/>
</dbReference>
<feature type="transmembrane region" description="Helical" evidence="6">
    <location>
        <begin position="61"/>
        <end position="79"/>
    </location>
</feature>
<dbReference type="OrthoDB" id="9809785at2"/>
<feature type="transmembrane region" description="Helical" evidence="6">
    <location>
        <begin position="145"/>
        <end position="163"/>
    </location>
</feature>
<dbReference type="KEGG" id="hdi:HDIA_3696"/>
<keyword evidence="8" id="KW-1185">Reference proteome</keyword>
<keyword evidence="3 6" id="KW-0812">Transmembrane</keyword>
<evidence type="ECO:0000256" key="1">
    <source>
        <dbReference type="ARBA" id="ARBA00004651"/>
    </source>
</evidence>
<comment type="subcellular location">
    <subcellularLocation>
        <location evidence="1">Cell membrane</location>
        <topology evidence="1">Multi-pass membrane protein</topology>
    </subcellularLocation>
</comment>
<keyword evidence="4 6" id="KW-1133">Transmembrane helix</keyword>
<evidence type="ECO:0000256" key="2">
    <source>
        <dbReference type="ARBA" id="ARBA00022475"/>
    </source>
</evidence>
<accession>A0A2C9DAC1</accession>
<feature type="transmembrane region" description="Helical" evidence="6">
    <location>
        <begin position="91"/>
        <end position="109"/>
    </location>
</feature>
<gene>
    <name evidence="7" type="ORF">HDIA_3696</name>
</gene>
<evidence type="ECO:0000256" key="3">
    <source>
        <dbReference type="ARBA" id="ARBA00022692"/>
    </source>
</evidence>
<feature type="transmembrane region" description="Helical" evidence="6">
    <location>
        <begin position="278"/>
        <end position="310"/>
    </location>
</feature>
<proteinExistence type="predicted"/>
<feature type="transmembrane region" description="Helical" evidence="6">
    <location>
        <begin position="196"/>
        <end position="214"/>
    </location>
</feature>
<feature type="transmembrane region" description="Helical" evidence="6">
    <location>
        <begin position="115"/>
        <end position="136"/>
    </location>
</feature>
<sequence>MRLERRAEVPLTLVLVAPLVAIVAALAIAGILIALAGVNPLDAYRQLFVSAFGSRLSLTETLTRATPLTLTGLAAAVAFRARLWNIGGEGQFYAGALAAAFLGAHAFGLPAPLHMLVMMAFGALAGLILLLGPLTLRIRFGVDEVVTTLLLNFIVLLFVSMMIEGPMKDPMAFGWPQSVPIARDFALPKLMAKSRVHIGLLIAIGLALVVWLIQAKARFGLEARAVGLNTKAARFAGIPVTRVLVLTALLSGGLAGLAGAIEVMGLKGYVTTDLSPGYGYSGIVVAMLAGLHPAGVVAAALFVASVFVGADGMSRALGIPSFIADVIVALSLLTMLVALLLVTYRVRR</sequence>
<evidence type="ECO:0000313" key="7">
    <source>
        <dbReference type="EMBL" id="SON57237.1"/>
    </source>
</evidence>
<protein>
    <submittedName>
        <fullName evidence="7">Beta-methylgalactoside transporter inner membrane component</fullName>
    </submittedName>
</protein>
<dbReference type="GO" id="GO:0022857">
    <property type="term" value="F:transmembrane transporter activity"/>
    <property type="evidence" value="ECO:0007669"/>
    <property type="project" value="InterPro"/>
</dbReference>
<dbReference type="Pfam" id="PF02653">
    <property type="entry name" value="BPD_transp_2"/>
    <property type="match status" value="1"/>
</dbReference>
<evidence type="ECO:0000256" key="6">
    <source>
        <dbReference type="SAM" id="Phobius"/>
    </source>
</evidence>
<keyword evidence="5 6" id="KW-0472">Membrane</keyword>
<evidence type="ECO:0000313" key="8">
    <source>
        <dbReference type="Proteomes" id="UP000223606"/>
    </source>
</evidence>
<feature type="transmembrane region" description="Helical" evidence="6">
    <location>
        <begin position="235"/>
        <end position="258"/>
    </location>
</feature>
<keyword evidence="2" id="KW-1003">Cell membrane</keyword>
<evidence type="ECO:0000256" key="5">
    <source>
        <dbReference type="ARBA" id="ARBA00023136"/>
    </source>
</evidence>